<evidence type="ECO:0000313" key="3">
    <source>
        <dbReference type="Proteomes" id="UP001158576"/>
    </source>
</evidence>
<keyword evidence="1" id="KW-0812">Transmembrane</keyword>
<feature type="transmembrane region" description="Helical" evidence="1">
    <location>
        <begin position="12"/>
        <end position="31"/>
    </location>
</feature>
<name>A0ABN7TBZ3_OIKDI</name>
<keyword evidence="1" id="KW-0472">Membrane</keyword>
<evidence type="ECO:0000313" key="2">
    <source>
        <dbReference type="EMBL" id="CAG5114166.1"/>
    </source>
</evidence>
<organism evidence="2 3">
    <name type="scientific">Oikopleura dioica</name>
    <name type="common">Tunicate</name>
    <dbReference type="NCBI Taxonomy" id="34765"/>
    <lineage>
        <taxon>Eukaryota</taxon>
        <taxon>Metazoa</taxon>
        <taxon>Chordata</taxon>
        <taxon>Tunicata</taxon>
        <taxon>Appendicularia</taxon>
        <taxon>Copelata</taxon>
        <taxon>Oikopleuridae</taxon>
        <taxon>Oikopleura</taxon>
    </lineage>
</organism>
<protein>
    <submittedName>
        <fullName evidence="2">Oidioi.mRNA.OKI2018_I69.chr2.g8234.t1.cds</fullName>
    </submittedName>
</protein>
<reference evidence="2 3" key="1">
    <citation type="submission" date="2021-04" db="EMBL/GenBank/DDBJ databases">
        <authorList>
            <person name="Bliznina A."/>
        </authorList>
    </citation>
    <scope>NUCLEOTIDE SEQUENCE [LARGE SCALE GENOMIC DNA]</scope>
</reference>
<proteinExistence type="predicted"/>
<keyword evidence="1" id="KW-1133">Transmembrane helix</keyword>
<gene>
    <name evidence="2" type="ORF">OKIOD_LOCUS16999</name>
</gene>
<evidence type="ECO:0000256" key="1">
    <source>
        <dbReference type="SAM" id="Phobius"/>
    </source>
</evidence>
<dbReference type="Proteomes" id="UP001158576">
    <property type="component" value="Chromosome 2"/>
</dbReference>
<sequence length="69" mass="7681">MPEVYSPANDRKFVIVLILTIAAIILFAIQLESLPKLDLKQKIEDGFEGFKFEIFATAANATEPIENSP</sequence>
<keyword evidence="3" id="KW-1185">Reference proteome</keyword>
<accession>A0ABN7TBZ3</accession>
<dbReference type="EMBL" id="OU015567">
    <property type="protein sequence ID" value="CAG5114166.1"/>
    <property type="molecule type" value="Genomic_DNA"/>
</dbReference>